<comment type="caution">
    <text evidence="3">The sequence shown here is derived from an EMBL/GenBank/DDBJ whole genome shotgun (WGS) entry which is preliminary data.</text>
</comment>
<keyword evidence="4" id="KW-1185">Reference proteome</keyword>
<dbReference type="GeneID" id="6012640"/>
<evidence type="ECO:0000256" key="1">
    <source>
        <dbReference type="SAM" id="Coils"/>
    </source>
</evidence>
<dbReference type="HOGENOM" id="CLU_806571_0_0_1"/>
<dbReference type="OrthoDB" id="3254241at2759"/>
<dbReference type="OMA" id="FTMYTHY"/>
<name>A8NSV7_COPC7</name>
<feature type="compositionally biased region" description="Basic and acidic residues" evidence="2">
    <location>
        <begin position="274"/>
        <end position="283"/>
    </location>
</feature>
<dbReference type="RefSeq" id="XP_001836101.2">
    <property type="nucleotide sequence ID" value="XM_001836049.2"/>
</dbReference>
<dbReference type="InterPro" id="IPR036537">
    <property type="entry name" value="Adaptor_Cbl_N_dom_sf"/>
</dbReference>
<dbReference type="AlphaFoldDB" id="A8NSV7"/>
<dbReference type="eggNOG" id="ENOG502SRBJ">
    <property type="taxonomic scope" value="Eukaryota"/>
</dbReference>
<dbReference type="InParanoid" id="A8NSV7"/>
<reference evidence="3 4" key="1">
    <citation type="journal article" date="2010" name="Proc. Natl. Acad. Sci. U.S.A.">
        <title>Insights into evolution of multicellular fungi from the assembled chromosomes of the mushroom Coprinopsis cinerea (Coprinus cinereus).</title>
        <authorList>
            <person name="Stajich J.E."/>
            <person name="Wilke S.K."/>
            <person name="Ahren D."/>
            <person name="Au C.H."/>
            <person name="Birren B.W."/>
            <person name="Borodovsky M."/>
            <person name="Burns C."/>
            <person name="Canback B."/>
            <person name="Casselton L.A."/>
            <person name="Cheng C.K."/>
            <person name="Deng J."/>
            <person name="Dietrich F.S."/>
            <person name="Fargo D.C."/>
            <person name="Farman M.L."/>
            <person name="Gathman A.C."/>
            <person name="Goldberg J."/>
            <person name="Guigo R."/>
            <person name="Hoegger P.J."/>
            <person name="Hooker J.B."/>
            <person name="Huggins A."/>
            <person name="James T.Y."/>
            <person name="Kamada T."/>
            <person name="Kilaru S."/>
            <person name="Kodira C."/>
            <person name="Kues U."/>
            <person name="Kupfer D."/>
            <person name="Kwan H.S."/>
            <person name="Lomsadze A."/>
            <person name="Li W."/>
            <person name="Lilly W.W."/>
            <person name="Ma L.J."/>
            <person name="Mackey A.J."/>
            <person name="Manning G."/>
            <person name="Martin F."/>
            <person name="Muraguchi H."/>
            <person name="Natvig D.O."/>
            <person name="Palmerini H."/>
            <person name="Ramesh M.A."/>
            <person name="Rehmeyer C.J."/>
            <person name="Roe B.A."/>
            <person name="Shenoy N."/>
            <person name="Stanke M."/>
            <person name="Ter-Hovhannisyan V."/>
            <person name="Tunlid A."/>
            <person name="Velagapudi R."/>
            <person name="Vision T.J."/>
            <person name="Zeng Q."/>
            <person name="Zolan M.E."/>
            <person name="Pukkila P.J."/>
        </authorList>
    </citation>
    <scope>NUCLEOTIDE SEQUENCE [LARGE SCALE GENOMIC DNA]</scope>
    <source>
        <strain evidence="4">Okayama-7 / 130 / ATCC MYA-4618 / FGSC 9003</strain>
    </source>
</reference>
<organism evidence="3 4">
    <name type="scientific">Coprinopsis cinerea (strain Okayama-7 / 130 / ATCC MYA-4618 / FGSC 9003)</name>
    <name type="common">Inky cap fungus</name>
    <name type="synonym">Hormographiella aspergillata</name>
    <dbReference type="NCBI Taxonomy" id="240176"/>
    <lineage>
        <taxon>Eukaryota</taxon>
        <taxon>Fungi</taxon>
        <taxon>Dikarya</taxon>
        <taxon>Basidiomycota</taxon>
        <taxon>Agaricomycotina</taxon>
        <taxon>Agaricomycetes</taxon>
        <taxon>Agaricomycetidae</taxon>
        <taxon>Agaricales</taxon>
        <taxon>Agaricineae</taxon>
        <taxon>Psathyrellaceae</taxon>
        <taxon>Coprinopsis</taxon>
    </lineage>
</organism>
<proteinExistence type="predicted"/>
<dbReference type="Proteomes" id="UP000001861">
    <property type="component" value="Unassembled WGS sequence"/>
</dbReference>
<dbReference type="CDD" id="cd21037">
    <property type="entry name" value="MLKL_NTD"/>
    <property type="match status" value="1"/>
</dbReference>
<feature type="coiled-coil region" evidence="1">
    <location>
        <begin position="17"/>
        <end position="44"/>
    </location>
</feature>
<gene>
    <name evidence="3" type="ORF">CC1G_12260</name>
</gene>
<accession>A8NSV7</accession>
<feature type="compositionally biased region" description="Polar residues" evidence="2">
    <location>
        <begin position="262"/>
        <end position="271"/>
    </location>
</feature>
<evidence type="ECO:0000256" key="2">
    <source>
        <dbReference type="SAM" id="MobiDB-lite"/>
    </source>
</evidence>
<dbReference type="GO" id="GO:0007166">
    <property type="term" value="P:cell surface receptor signaling pathway"/>
    <property type="evidence" value="ECO:0007669"/>
    <property type="project" value="InterPro"/>
</dbReference>
<dbReference type="EMBL" id="AACS02000008">
    <property type="protein sequence ID" value="EAU85703.2"/>
    <property type="molecule type" value="Genomic_DNA"/>
</dbReference>
<evidence type="ECO:0000313" key="4">
    <source>
        <dbReference type="Proteomes" id="UP000001861"/>
    </source>
</evidence>
<dbReference type="InterPro" id="IPR059179">
    <property type="entry name" value="MLKL-like_MCAfunc"/>
</dbReference>
<feature type="region of interest" description="Disordered" evidence="2">
    <location>
        <begin position="262"/>
        <end position="283"/>
    </location>
</feature>
<evidence type="ECO:0008006" key="5">
    <source>
        <dbReference type="Google" id="ProtNLM"/>
    </source>
</evidence>
<dbReference type="KEGG" id="cci:CC1G_12260"/>
<dbReference type="Gene3D" id="1.20.930.20">
    <property type="entry name" value="Adaptor protein Cbl, N-terminal domain"/>
    <property type="match status" value="1"/>
</dbReference>
<dbReference type="VEuPathDB" id="FungiDB:CC1G_12260"/>
<protein>
    <recommendedName>
        <fullName evidence="5">Fungal N-terminal domain-containing protein</fullName>
    </recommendedName>
</protein>
<sequence>MDIPGLVLSVFGVARGIHSLIDELKSKKEKLRQLQWRVKTLVETLQPLITSAPDSSSSSSPMISDLLFDSLSPHGISDMFLELAEILGNIRERIALVKDKDRSKFGKIMEFVNPSVLLGRLEDDEKRLSRWIELFALRIQIRTVAGPSRQNSRMDPDATLAPTDDKGEGPAIKRVGTSEAGVAEASRFWEICFGELDAAEPNEFFVALKGWVRESLDDCDCASMALTIDPEGLGIIPRRNLMQTLGSGSVVGFAKKIKSNPRGNAFSNLDGSEQGERRQRNQEEELKPTIVWVDDRAEMVETETEHARSLGIRVILLPSTFAAKFWIRENEVGGSRTHTAGQSY</sequence>
<feature type="region of interest" description="Disordered" evidence="2">
    <location>
        <begin position="148"/>
        <end position="171"/>
    </location>
</feature>
<keyword evidence="1" id="KW-0175">Coiled coil</keyword>
<evidence type="ECO:0000313" key="3">
    <source>
        <dbReference type="EMBL" id="EAU85703.2"/>
    </source>
</evidence>